<dbReference type="InterPro" id="IPR050698">
    <property type="entry name" value="MBL"/>
</dbReference>
<dbReference type="EMBL" id="UOEI01000341">
    <property type="protein sequence ID" value="VAW02794.1"/>
    <property type="molecule type" value="Genomic_DNA"/>
</dbReference>
<dbReference type="GO" id="GO:0016787">
    <property type="term" value="F:hydrolase activity"/>
    <property type="evidence" value="ECO:0007669"/>
    <property type="project" value="UniProtKB-KW"/>
</dbReference>
<dbReference type="Gene3D" id="3.60.15.10">
    <property type="entry name" value="Ribonuclease Z/Hydroxyacylglutathione hydrolase-like"/>
    <property type="match status" value="1"/>
</dbReference>
<dbReference type="PANTHER" id="PTHR11203:SF37">
    <property type="entry name" value="INTEGRATOR COMPLEX SUBUNIT 11"/>
    <property type="match status" value="1"/>
</dbReference>
<dbReference type="SMART" id="SM00849">
    <property type="entry name" value="Lactamase_B"/>
    <property type="match status" value="1"/>
</dbReference>
<dbReference type="InterPro" id="IPR022712">
    <property type="entry name" value="Beta_Casp"/>
</dbReference>
<evidence type="ECO:0000259" key="3">
    <source>
        <dbReference type="SMART" id="SM01027"/>
    </source>
</evidence>
<feature type="domain" description="Metallo-beta-lactamase" evidence="2">
    <location>
        <begin position="13"/>
        <end position="242"/>
    </location>
</feature>
<gene>
    <name evidence="4" type="ORF">MNBD_ACTINO01-341</name>
</gene>
<evidence type="ECO:0000313" key="4">
    <source>
        <dbReference type="EMBL" id="VAW02794.1"/>
    </source>
</evidence>
<feature type="non-terminal residue" evidence="4">
    <location>
        <position position="464"/>
    </location>
</feature>
<dbReference type="InterPro" id="IPR001279">
    <property type="entry name" value="Metallo-B-lactamas"/>
</dbReference>
<organism evidence="4">
    <name type="scientific">hydrothermal vent metagenome</name>
    <dbReference type="NCBI Taxonomy" id="652676"/>
    <lineage>
        <taxon>unclassified sequences</taxon>
        <taxon>metagenomes</taxon>
        <taxon>ecological metagenomes</taxon>
    </lineage>
</organism>
<protein>
    <submittedName>
        <fullName evidence="4">Metallo-beta-lactamase family protein, RNA-specific</fullName>
    </submittedName>
</protein>
<name>A0A3B0T1W4_9ZZZZ</name>
<reference evidence="4" key="1">
    <citation type="submission" date="2018-06" db="EMBL/GenBank/DDBJ databases">
        <authorList>
            <person name="Zhirakovskaya E."/>
        </authorList>
    </citation>
    <scope>NUCLEOTIDE SEQUENCE</scope>
</reference>
<dbReference type="PANTHER" id="PTHR11203">
    <property type="entry name" value="CLEAVAGE AND POLYADENYLATION SPECIFICITY FACTOR FAMILY MEMBER"/>
    <property type="match status" value="1"/>
</dbReference>
<dbReference type="InterPro" id="IPR011108">
    <property type="entry name" value="RMMBL"/>
</dbReference>
<sequence length="464" mass="50455">MKIRFLGAAGCVTGSRYLLDTPDARLLVDCGLFQGFKHLRKRNWEPFPVDPASIDAVILTHGHIDHTGYLPLLIKSGFSGPVYATPGTRDLCGVILPDSGRLQEEDAEHANRRGSSKHQPALPLYTEEDANRAVEAIEAVPFHHDLSLPGNAHFHYQRAGHILGAASVWLEAEGTSVLFSGDLGRPHDALMPPPDPPGAPDYVVVESTYGNRGHGQEDQSEKLAEIINRTAERGGVVLIPAFAVGRSQSVLYELSRLEEAKRIQPLPIYLDSPMAVNTTSLYDAHPDDHRLSTQALREMESRTTFIRSVDESKRLNELAGPAVIVSASGMLSGGRVLHHLAAHGPDPNSTLVFVGYQAAGTRGSQILHGEREVRIYGSTVPIRCEVESLSGFSAHADSDEIIAWLADMERAPRRVFITHGEPDAAEALRKRISYELMWECEVPTMGEVTTLTEPGGAGDALASL</sequence>
<proteinExistence type="predicted"/>
<dbReference type="Pfam" id="PF10996">
    <property type="entry name" value="Beta-Casp"/>
    <property type="match status" value="1"/>
</dbReference>
<dbReference type="AlphaFoldDB" id="A0A3B0T1W4"/>
<keyword evidence="1" id="KW-0378">Hydrolase</keyword>
<evidence type="ECO:0000256" key="1">
    <source>
        <dbReference type="ARBA" id="ARBA00022801"/>
    </source>
</evidence>
<feature type="domain" description="Beta-Casp" evidence="3">
    <location>
        <begin position="247"/>
        <end position="366"/>
    </location>
</feature>
<dbReference type="InterPro" id="IPR036866">
    <property type="entry name" value="RibonucZ/Hydroxyglut_hydro"/>
</dbReference>
<evidence type="ECO:0000259" key="2">
    <source>
        <dbReference type="SMART" id="SM00849"/>
    </source>
</evidence>
<dbReference type="Pfam" id="PF07521">
    <property type="entry name" value="RMMBL"/>
    <property type="match status" value="1"/>
</dbReference>
<dbReference type="GO" id="GO:0004521">
    <property type="term" value="F:RNA endonuclease activity"/>
    <property type="evidence" value="ECO:0007669"/>
    <property type="project" value="TreeGrafter"/>
</dbReference>
<dbReference type="CDD" id="cd16295">
    <property type="entry name" value="TTHA0252-CPSF-like_MBL-fold"/>
    <property type="match status" value="1"/>
</dbReference>
<dbReference type="Pfam" id="PF12706">
    <property type="entry name" value="Lactamase_B_2"/>
    <property type="match status" value="1"/>
</dbReference>
<dbReference type="SUPFAM" id="SSF56281">
    <property type="entry name" value="Metallo-hydrolase/oxidoreductase"/>
    <property type="match status" value="1"/>
</dbReference>
<dbReference type="Gene3D" id="3.40.50.10890">
    <property type="match status" value="1"/>
</dbReference>
<accession>A0A3B0T1W4</accession>
<dbReference type="SMART" id="SM01027">
    <property type="entry name" value="Beta-Casp"/>
    <property type="match status" value="1"/>
</dbReference>